<evidence type="ECO:0000256" key="2">
    <source>
        <dbReference type="ARBA" id="ARBA00022723"/>
    </source>
</evidence>
<evidence type="ECO:0000313" key="6">
    <source>
        <dbReference type="EMBL" id="CAL8079866.1"/>
    </source>
</evidence>
<dbReference type="InterPro" id="IPR001128">
    <property type="entry name" value="Cyt_P450"/>
</dbReference>
<dbReference type="Proteomes" id="UP001642540">
    <property type="component" value="Unassembled WGS sequence"/>
</dbReference>
<dbReference type="Pfam" id="PF00067">
    <property type="entry name" value="p450"/>
    <property type="match status" value="1"/>
</dbReference>
<dbReference type="InterPro" id="IPR002401">
    <property type="entry name" value="Cyt_P450_E_grp-I"/>
</dbReference>
<organism evidence="6 7">
    <name type="scientific">Orchesella dallaii</name>
    <dbReference type="NCBI Taxonomy" id="48710"/>
    <lineage>
        <taxon>Eukaryota</taxon>
        <taxon>Metazoa</taxon>
        <taxon>Ecdysozoa</taxon>
        <taxon>Arthropoda</taxon>
        <taxon>Hexapoda</taxon>
        <taxon>Collembola</taxon>
        <taxon>Entomobryomorpha</taxon>
        <taxon>Entomobryoidea</taxon>
        <taxon>Orchesellidae</taxon>
        <taxon>Orchesellinae</taxon>
        <taxon>Orchesella</taxon>
    </lineage>
</organism>
<dbReference type="PRINTS" id="PR00463">
    <property type="entry name" value="EP450I"/>
</dbReference>
<evidence type="ECO:0000256" key="5">
    <source>
        <dbReference type="RuleBase" id="RU000461"/>
    </source>
</evidence>
<keyword evidence="5" id="KW-0560">Oxidoreductase</keyword>
<evidence type="ECO:0000256" key="4">
    <source>
        <dbReference type="ARBA" id="ARBA00023033"/>
    </source>
</evidence>
<keyword evidence="3 5" id="KW-0408">Iron</keyword>
<dbReference type="Gene3D" id="1.10.630.10">
    <property type="entry name" value="Cytochrome P450"/>
    <property type="match status" value="1"/>
</dbReference>
<evidence type="ECO:0000256" key="1">
    <source>
        <dbReference type="ARBA" id="ARBA00010617"/>
    </source>
</evidence>
<dbReference type="InterPro" id="IPR017972">
    <property type="entry name" value="Cyt_P450_CS"/>
</dbReference>
<dbReference type="InterPro" id="IPR036396">
    <property type="entry name" value="Cyt_P450_sf"/>
</dbReference>
<evidence type="ECO:0000313" key="7">
    <source>
        <dbReference type="Proteomes" id="UP001642540"/>
    </source>
</evidence>
<keyword evidence="4 5" id="KW-0503">Monooxygenase</keyword>
<dbReference type="PRINTS" id="PR00385">
    <property type="entry name" value="P450"/>
</dbReference>
<dbReference type="EMBL" id="CAXLJM020000014">
    <property type="protein sequence ID" value="CAL8079866.1"/>
    <property type="molecule type" value="Genomic_DNA"/>
</dbReference>
<reference evidence="6 7" key="1">
    <citation type="submission" date="2024-08" db="EMBL/GenBank/DDBJ databases">
        <authorList>
            <person name="Cucini C."/>
            <person name="Frati F."/>
        </authorList>
    </citation>
    <scope>NUCLEOTIDE SEQUENCE [LARGE SCALE GENOMIC DNA]</scope>
</reference>
<proteinExistence type="inferred from homology"/>
<dbReference type="SUPFAM" id="SSF48264">
    <property type="entry name" value="Cytochrome P450"/>
    <property type="match status" value="1"/>
</dbReference>
<gene>
    <name evidence="6" type="ORF">ODALV1_LOCUS4485</name>
</gene>
<comment type="similarity">
    <text evidence="1 5">Belongs to the cytochrome P450 family.</text>
</comment>
<evidence type="ECO:0008006" key="8">
    <source>
        <dbReference type="Google" id="ProtNLM"/>
    </source>
</evidence>
<accession>A0ABP1PW32</accession>
<keyword evidence="7" id="KW-1185">Reference proteome</keyword>
<keyword evidence="2 5" id="KW-0479">Metal-binding</keyword>
<dbReference type="PROSITE" id="PS00086">
    <property type="entry name" value="CYTOCHROME_P450"/>
    <property type="match status" value="1"/>
</dbReference>
<evidence type="ECO:0000256" key="3">
    <source>
        <dbReference type="ARBA" id="ARBA00023004"/>
    </source>
</evidence>
<dbReference type="PANTHER" id="PTHR24300">
    <property type="entry name" value="CYTOCHROME P450 508A4-RELATED"/>
    <property type="match status" value="1"/>
</dbReference>
<protein>
    <recommendedName>
        <fullName evidence="8">Methyl farnesoate epoxidase</fullName>
    </recommendedName>
</protein>
<dbReference type="PANTHER" id="PTHR24300:SF375">
    <property type="entry name" value="CYTOCHROME P450 FAMILY"/>
    <property type="match status" value="1"/>
</dbReference>
<keyword evidence="5" id="KW-0349">Heme</keyword>
<sequence length="498" mass="56987">MELLGLLLFCTVLLLTAILYLKWNGGNKLLPGPKLINILCDVPLFVTKPHVAFSKWAKTYGPIFQLRTGMRSTIVISDARLAKELFNDYASTGRSYNPIIHEFSKGAYGLINAEGESWETHRRFTLRTFRNVGFSKTSMEGLILDEVRAMLERFKKFERTPISGNRIFNAPVVNSLWHIVAGERFEWESGRDSRVFRAADDFFNSLLRVSTNGLIFAPILRFIAPDLLGWTSFKNSIENLHQIFESTIKNHEAEVNNSNFPRDYIDYALKEIENTKDPNSSFFGIAGRTNLSSGIFDLFQAGSETTANTLSWSLLYLSNYSEAQQRLYTEIKATVGSSRAPALSDRIKMPYTEAVIAETLRLSNVVPLGVPHRMNCDKSFNGYILPKDSIVFVNLYGILHDEQVWGDPFNFRPMRFLNEDGSQYIRHESFIPFSIGKRQCIGESLVRDTLFLFITSIFQQFEVLPHQKTETPIYFEADNWFLLVPKTFKVVMNPRVHN</sequence>
<comment type="caution">
    <text evidence="6">The sequence shown here is derived from an EMBL/GenBank/DDBJ whole genome shotgun (WGS) entry which is preliminary data.</text>
</comment>
<name>A0ABP1PW32_9HEXA</name>
<dbReference type="InterPro" id="IPR050182">
    <property type="entry name" value="Cytochrome_P450_fam2"/>
</dbReference>